<organism evidence="9">
    <name type="scientific">Oikopleura dioica</name>
    <name type="common">Tunicate</name>
    <dbReference type="NCBI Taxonomy" id="34765"/>
    <lineage>
        <taxon>Eukaryota</taxon>
        <taxon>Metazoa</taxon>
        <taxon>Chordata</taxon>
        <taxon>Tunicata</taxon>
        <taxon>Appendicularia</taxon>
        <taxon>Copelata</taxon>
        <taxon>Oikopleuridae</taxon>
        <taxon>Oikopleura</taxon>
    </lineage>
</organism>
<dbReference type="SUPFAM" id="SSF144091">
    <property type="entry name" value="Rhomboid-like"/>
    <property type="match status" value="1"/>
</dbReference>
<dbReference type="GO" id="GO:0016020">
    <property type="term" value="C:membrane"/>
    <property type="evidence" value="ECO:0007669"/>
    <property type="project" value="UniProtKB-SubCell"/>
</dbReference>
<comment type="similarity">
    <text evidence="3">Belongs to the peptidase S54 family.</text>
</comment>
<comment type="subcellular location">
    <subcellularLocation>
        <location evidence="2">Membrane</location>
        <topology evidence="2">Multi-pass membrane protein</topology>
    </subcellularLocation>
</comment>
<dbReference type="GO" id="GO:0004252">
    <property type="term" value="F:serine-type endopeptidase activity"/>
    <property type="evidence" value="ECO:0007669"/>
    <property type="project" value="InterPro"/>
</dbReference>
<gene>
    <name evidence="9" type="ORF">GSOID_T00011964001</name>
</gene>
<reference evidence="9" key="1">
    <citation type="journal article" date="2010" name="Science">
        <title>Plasticity of animal genome architecture unmasked by rapid evolution of a pelagic tunicate.</title>
        <authorList>
            <person name="Denoeud F."/>
            <person name="Henriet S."/>
            <person name="Mungpakdee S."/>
            <person name="Aury J.M."/>
            <person name="Da Silva C."/>
            <person name="Brinkmann H."/>
            <person name="Mikhaleva J."/>
            <person name="Olsen L.C."/>
            <person name="Jubin C."/>
            <person name="Canestro C."/>
            <person name="Bouquet J.M."/>
            <person name="Danks G."/>
            <person name="Poulain J."/>
            <person name="Campsteijn C."/>
            <person name="Adamski M."/>
            <person name="Cross I."/>
            <person name="Yadetie F."/>
            <person name="Muffato M."/>
            <person name="Louis A."/>
            <person name="Butcher S."/>
            <person name="Tsagkogeorga G."/>
            <person name="Konrad A."/>
            <person name="Singh S."/>
            <person name="Jensen M.F."/>
            <person name="Cong E.H."/>
            <person name="Eikeseth-Otteraa H."/>
            <person name="Noel B."/>
            <person name="Anthouard V."/>
            <person name="Porcel B.M."/>
            <person name="Kachouri-Lafond R."/>
            <person name="Nishino A."/>
            <person name="Ugolini M."/>
            <person name="Chourrout P."/>
            <person name="Nishida H."/>
            <person name="Aasland R."/>
            <person name="Huzurbazar S."/>
            <person name="Westhof E."/>
            <person name="Delsuc F."/>
            <person name="Lehrach H."/>
            <person name="Reinhardt R."/>
            <person name="Weissenbach J."/>
            <person name="Roy S.W."/>
            <person name="Artiguenave F."/>
            <person name="Postlethwait J.H."/>
            <person name="Manak J.R."/>
            <person name="Thompson E.M."/>
            <person name="Jaillon O."/>
            <person name="Du Pasquier L."/>
            <person name="Boudinot P."/>
            <person name="Liberles D.A."/>
            <person name="Volff J.N."/>
            <person name="Philippe H."/>
            <person name="Lenhard B."/>
            <person name="Roest Crollius H."/>
            <person name="Wincker P."/>
            <person name="Chourrout D."/>
        </authorList>
    </citation>
    <scope>NUCLEOTIDE SEQUENCE [LARGE SCALE GENOMIC DNA]</scope>
</reference>
<keyword evidence="7" id="KW-0472">Membrane</keyword>
<dbReference type="AlphaFoldDB" id="E4XZL3"/>
<sequence length="135" mass="15469">MHDCTESFLIDENISPRPQKYEQIEEWFRSFNCQPLPLVTILASPLLWQYEKKSVCYIWLTYSFSHGSLTHLLSNLFLKIFLGLFVEMEHKGLRVFIIYSLGLALGALFHSVVNPCTPLCGSSGGMCVSYWALNK</sequence>
<name>E4XZL3_OIKDI</name>
<evidence type="ECO:0000256" key="4">
    <source>
        <dbReference type="ARBA" id="ARBA00013039"/>
    </source>
</evidence>
<dbReference type="PANTHER" id="PTHR45840:SF2">
    <property type="entry name" value="PROTEIN RHOMBOID-RELATED"/>
    <property type="match status" value="1"/>
</dbReference>
<dbReference type="Pfam" id="PF01694">
    <property type="entry name" value="Rhomboid"/>
    <property type="match status" value="1"/>
</dbReference>
<dbReference type="InterPro" id="IPR035952">
    <property type="entry name" value="Rhomboid-like_sf"/>
</dbReference>
<dbReference type="PANTHER" id="PTHR45840">
    <property type="entry name" value="RHOMBOID-RELATED PROTEIN"/>
    <property type="match status" value="1"/>
</dbReference>
<evidence type="ECO:0000313" key="10">
    <source>
        <dbReference type="Proteomes" id="UP000001307"/>
    </source>
</evidence>
<accession>E4XZL3</accession>
<evidence type="ECO:0000256" key="7">
    <source>
        <dbReference type="ARBA" id="ARBA00023136"/>
    </source>
</evidence>
<keyword evidence="5" id="KW-0812">Transmembrane</keyword>
<dbReference type="InParanoid" id="E4XZL3"/>
<comment type="catalytic activity">
    <reaction evidence="1">
        <text>Cleaves type-1 transmembrane domains using a catalytic dyad composed of serine and histidine that are contributed by different transmembrane domains.</text>
        <dbReference type="EC" id="3.4.21.105"/>
    </reaction>
</comment>
<keyword evidence="10" id="KW-1185">Reference proteome</keyword>
<evidence type="ECO:0000256" key="6">
    <source>
        <dbReference type="ARBA" id="ARBA00022989"/>
    </source>
</evidence>
<feature type="domain" description="Peptidase S54 rhomboid" evidence="8">
    <location>
        <begin position="57"/>
        <end position="127"/>
    </location>
</feature>
<dbReference type="Gene3D" id="1.20.1540.10">
    <property type="entry name" value="Rhomboid-like"/>
    <property type="match status" value="1"/>
</dbReference>
<evidence type="ECO:0000313" key="9">
    <source>
        <dbReference type="EMBL" id="CBY15075.1"/>
    </source>
</evidence>
<evidence type="ECO:0000256" key="1">
    <source>
        <dbReference type="ARBA" id="ARBA00000156"/>
    </source>
</evidence>
<dbReference type="InterPro" id="IPR051739">
    <property type="entry name" value="Rhomboid_IM_Serine_Proteases"/>
</dbReference>
<proteinExistence type="inferred from homology"/>
<dbReference type="EMBL" id="FN653415">
    <property type="protein sequence ID" value="CBY15075.1"/>
    <property type="molecule type" value="Genomic_DNA"/>
</dbReference>
<evidence type="ECO:0000256" key="3">
    <source>
        <dbReference type="ARBA" id="ARBA00009045"/>
    </source>
</evidence>
<dbReference type="Proteomes" id="UP000001307">
    <property type="component" value="Unassembled WGS sequence"/>
</dbReference>
<dbReference type="OrthoDB" id="418595at2759"/>
<dbReference type="InterPro" id="IPR022764">
    <property type="entry name" value="Peptidase_S54_rhomboid_dom"/>
</dbReference>
<evidence type="ECO:0000256" key="2">
    <source>
        <dbReference type="ARBA" id="ARBA00004141"/>
    </source>
</evidence>
<keyword evidence="6" id="KW-1133">Transmembrane helix</keyword>
<protein>
    <recommendedName>
        <fullName evidence="4">rhomboid protease</fullName>
        <ecNumber evidence="4">3.4.21.105</ecNumber>
    </recommendedName>
</protein>
<evidence type="ECO:0000259" key="8">
    <source>
        <dbReference type="Pfam" id="PF01694"/>
    </source>
</evidence>
<evidence type="ECO:0000256" key="5">
    <source>
        <dbReference type="ARBA" id="ARBA00022692"/>
    </source>
</evidence>
<dbReference type="EC" id="3.4.21.105" evidence="4"/>